<feature type="domain" description="CobQ/CobB/MinD/ParA nucleotide binding" evidence="1">
    <location>
        <begin position="3"/>
        <end position="175"/>
    </location>
</feature>
<dbReference type="InterPro" id="IPR027417">
    <property type="entry name" value="P-loop_NTPase"/>
</dbReference>
<gene>
    <name evidence="2" type="ORF">NIES2135_68160</name>
</gene>
<keyword evidence="2" id="KW-0614">Plasmid</keyword>
<dbReference type="InterPro" id="IPR050678">
    <property type="entry name" value="DNA_Partitioning_ATPase"/>
</dbReference>
<evidence type="ECO:0000259" key="1">
    <source>
        <dbReference type="Pfam" id="PF01656"/>
    </source>
</evidence>
<geneLocation type="plasmid" evidence="2">
    <name>plasmid3</name>
</geneLocation>
<dbReference type="Gene3D" id="3.40.50.300">
    <property type="entry name" value="P-loop containing nucleotide triphosphate hydrolases"/>
    <property type="match status" value="1"/>
</dbReference>
<protein>
    <submittedName>
        <fullName evidence="2">ParA family chromosome partitioning ATPase</fullName>
    </submittedName>
</protein>
<dbReference type="InterPro" id="IPR002586">
    <property type="entry name" value="CobQ/CobB/MinD/ParA_Nub-bd_dom"/>
</dbReference>
<proteinExistence type="predicted"/>
<dbReference type="AlphaFoldDB" id="A0A1Z4JT69"/>
<name>A0A1Z4JT69_LEPBY</name>
<dbReference type="EMBL" id="AP018206">
    <property type="protein sequence ID" value="BAY59939.1"/>
    <property type="molecule type" value="Genomic_DNA"/>
</dbReference>
<keyword evidence="3" id="KW-1185">Reference proteome</keyword>
<dbReference type="Proteomes" id="UP000217895">
    <property type="component" value="Plasmid Plasmid3 dna"/>
</dbReference>
<dbReference type="PANTHER" id="PTHR13696:SF96">
    <property type="entry name" value="COBQ_COBB_MIND_PARA NUCLEOTIDE BINDING DOMAIN-CONTAINING PROTEIN"/>
    <property type="match status" value="1"/>
</dbReference>
<sequence>MIITIASFKGGVGKTTTALHLAQYLGKRRGNRNVVLLDGDPNRSALSWYERGQQRAAFSVMDGDQEPSVFDHLIIDTPARTDPTELLPVADASDLLIIPSEISIFSLEATISTVDVLRSLSENKYRILLTMLPTRGLRREASAREALKQSGLIVFNAGIKNRAVYQDAALEGLPVGELHSRAATSAWSDYQVLGKEICKNWGTK</sequence>
<organism evidence="2 3">
    <name type="scientific">Leptolyngbya boryana NIES-2135</name>
    <dbReference type="NCBI Taxonomy" id="1973484"/>
    <lineage>
        <taxon>Bacteria</taxon>
        <taxon>Bacillati</taxon>
        <taxon>Cyanobacteriota</taxon>
        <taxon>Cyanophyceae</taxon>
        <taxon>Leptolyngbyales</taxon>
        <taxon>Leptolyngbyaceae</taxon>
        <taxon>Leptolyngbya group</taxon>
        <taxon>Leptolyngbya</taxon>
    </lineage>
</organism>
<dbReference type="CDD" id="cd02042">
    <property type="entry name" value="ParAB_family"/>
    <property type="match status" value="1"/>
</dbReference>
<dbReference type="Pfam" id="PF01656">
    <property type="entry name" value="CbiA"/>
    <property type="match status" value="1"/>
</dbReference>
<dbReference type="PANTHER" id="PTHR13696">
    <property type="entry name" value="P-LOOP CONTAINING NUCLEOSIDE TRIPHOSPHATE HYDROLASE"/>
    <property type="match status" value="1"/>
</dbReference>
<evidence type="ECO:0000313" key="2">
    <source>
        <dbReference type="EMBL" id="BAY59939.1"/>
    </source>
</evidence>
<dbReference type="SUPFAM" id="SSF52540">
    <property type="entry name" value="P-loop containing nucleoside triphosphate hydrolases"/>
    <property type="match status" value="1"/>
</dbReference>
<evidence type="ECO:0000313" key="3">
    <source>
        <dbReference type="Proteomes" id="UP000217895"/>
    </source>
</evidence>
<accession>A0A1Z4JT69</accession>
<dbReference type="PIRSF" id="PIRSF009320">
    <property type="entry name" value="Nuc_binding_HP_1000"/>
    <property type="match status" value="1"/>
</dbReference>
<reference evidence="2 3" key="1">
    <citation type="submission" date="2017-06" db="EMBL/GenBank/DDBJ databases">
        <title>Genome sequencing of cyanobaciteial culture collection at National Institute for Environmental Studies (NIES).</title>
        <authorList>
            <person name="Hirose Y."/>
            <person name="Shimura Y."/>
            <person name="Fujisawa T."/>
            <person name="Nakamura Y."/>
            <person name="Kawachi M."/>
        </authorList>
    </citation>
    <scope>NUCLEOTIDE SEQUENCE [LARGE SCALE GENOMIC DNA]</scope>
    <source>
        <strain evidence="2 3">NIES-2135</strain>
        <plasmid evidence="3">Plasmid Plasmid3 dna</plasmid>
    </source>
</reference>